<dbReference type="Proteomes" id="UP000319213">
    <property type="component" value="Unassembled WGS sequence"/>
</dbReference>
<dbReference type="GO" id="GO:1901678">
    <property type="term" value="P:iron coordination entity transport"/>
    <property type="evidence" value="ECO:0007669"/>
    <property type="project" value="UniProtKB-ARBA"/>
</dbReference>
<dbReference type="PROSITE" id="PS51257">
    <property type="entry name" value="PROKAR_LIPOPROTEIN"/>
    <property type="match status" value="1"/>
</dbReference>
<dbReference type="PANTHER" id="PTHR30532:SF28">
    <property type="entry name" value="PETROBACTIN-BINDING PROTEIN YCLQ"/>
    <property type="match status" value="1"/>
</dbReference>
<keyword evidence="4 5" id="KW-0732">Signal</keyword>
<dbReference type="GO" id="GO:0030288">
    <property type="term" value="C:outer membrane-bounded periplasmic space"/>
    <property type="evidence" value="ECO:0007669"/>
    <property type="project" value="TreeGrafter"/>
</dbReference>
<dbReference type="CDD" id="cd01140">
    <property type="entry name" value="FatB"/>
    <property type="match status" value="1"/>
</dbReference>
<evidence type="ECO:0000259" key="6">
    <source>
        <dbReference type="PROSITE" id="PS50983"/>
    </source>
</evidence>
<dbReference type="Pfam" id="PF01497">
    <property type="entry name" value="Peripla_BP_2"/>
    <property type="match status" value="1"/>
</dbReference>
<feature type="signal peptide" evidence="5">
    <location>
        <begin position="1"/>
        <end position="23"/>
    </location>
</feature>
<dbReference type="SUPFAM" id="SSF53807">
    <property type="entry name" value="Helical backbone' metal receptor"/>
    <property type="match status" value="1"/>
</dbReference>
<organism evidence="7 8">
    <name type="scientific">Thermopolyspora flexuosa</name>
    <dbReference type="NCBI Taxonomy" id="103836"/>
    <lineage>
        <taxon>Bacteria</taxon>
        <taxon>Bacillati</taxon>
        <taxon>Actinomycetota</taxon>
        <taxon>Actinomycetes</taxon>
        <taxon>Streptosporangiales</taxon>
        <taxon>Streptosporangiaceae</taxon>
        <taxon>Thermopolyspora</taxon>
    </lineage>
</organism>
<proteinExistence type="inferred from homology"/>
<comment type="similarity">
    <text evidence="2">Belongs to the bacterial solute-binding protein 8 family.</text>
</comment>
<name>A0A543IX38_9ACTN</name>
<evidence type="ECO:0000256" key="5">
    <source>
        <dbReference type="SAM" id="SignalP"/>
    </source>
</evidence>
<accession>A0A543IX38</accession>
<keyword evidence="8" id="KW-1185">Reference proteome</keyword>
<comment type="caution">
    <text evidence="7">The sequence shown here is derived from an EMBL/GenBank/DDBJ whole genome shotgun (WGS) entry which is preliminary data.</text>
</comment>
<keyword evidence="3" id="KW-0813">Transport</keyword>
<evidence type="ECO:0000256" key="4">
    <source>
        <dbReference type="ARBA" id="ARBA00022729"/>
    </source>
</evidence>
<dbReference type="InterPro" id="IPR033870">
    <property type="entry name" value="FatB"/>
</dbReference>
<evidence type="ECO:0000313" key="7">
    <source>
        <dbReference type="EMBL" id="TQM75140.1"/>
    </source>
</evidence>
<dbReference type="PROSITE" id="PS50983">
    <property type="entry name" value="FE_B12_PBP"/>
    <property type="match status" value="1"/>
</dbReference>
<gene>
    <name evidence="7" type="ORF">FHX40_1839</name>
</gene>
<evidence type="ECO:0000256" key="3">
    <source>
        <dbReference type="ARBA" id="ARBA00022448"/>
    </source>
</evidence>
<evidence type="ECO:0000256" key="1">
    <source>
        <dbReference type="ARBA" id="ARBA00004196"/>
    </source>
</evidence>
<feature type="domain" description="Fe/B12 periplasmic-binding" evidence="6">
    <location>
        <begin position="63"/>
        <end position="321"/>
    </location>
</feature>
<dbReference type="Gene3D" id="3.40.50.1980">
    <property type="entry name" value="Nitrogenase molybdenum iron protein domain"/>
    <property type="match status" value="2"/>
</dbReference>
<protein>
    <submittedName>
        <fullName evidence="7">Iron complex transport system substrate-binding protein</fullName>
    </submittedName>
</protein>
<feature type="chain" id="PRO_5022019337" evidence="5">
    <location>
        <begin position="24"/>
        <end position="321"/>
    </location>
</feature>
<dbReference type="AlphaFoldDB" id="A0A543IX38"/>
<dbReference type="EMBL" id="VFPQ01000001">
    <property type="protein sequence ID" value="TQM75140.1"/>
    <property type="molecule type" value="Genomic_DNA"/>
</dbReference>
<evidence type="ECO:0000256" key="2">
    <source>
        <dbReference type="ARBA" id="ARBA00008814"/>
    </source>
</evidence>
<comment type="subcellular location">
    <subcellularLocation>
        <location evidence="1">Cell envelope</location>
    </subcellularLocation>
</comment>
<reference evidence="7 8" key="1">
    <citation type="submission" date="2019-06" db="EMBL/GenBank/DDBJ databases">
        <title>Sequencing the genomes of 1000 actinobacteria strains.</title>
        <authorList>
            <person name="Klenk H.-P."/>
        </authorList>
    </citation>
    <scope>NUCLEOTIDE SEQUENCE [LARGE SCALE GENOMIC DNA]</scope>
    <source>
        <strain evidence="7 8">DSM 43186</strain>
    </source>
</reference>
<dbReference type="PANTHER" id="PTHR30532">
    <property type="entry name" value="IRON III DICITRATE-BINDING PERIPLASMIC PROTEIN"/>
    <property type="match status" value="1"/>
</dbReference>
<dbReference type="InterPro" id="IPR002491">
    <property type="entry name" value="ABC_transptr_periplasmic_BD"/>
</dbReference>
<sequence length="321" mass="33856">MRSKPLMSRLFALLFMPALLVLAACGGQGADSAETAADGRQAAEKVTVAHAQGNTDVPKNPQKVVVFDVGVLATLDELGVKVAGVPAVENLPDHLAKYAGDEYTKVGSLFEPDYEKVNALEPDLIIVAARSAAAYGELAKIAPTVDLSVDFSDFLGSFRRRIEALGTIFGKEAEVKQRLDAIDAAVQEAKAKADDRTGLIVLTTGGKMSAYGPGSRFGLIHDVIGVKAADPNIKADTHGEAITAEFIAKADPDILYVIDRDSAIGENGEAAQKVLDNALVNGTKAAKNDKIVYLEPFTWYVAPNALSSVENMVKAVGDSLS</sequence>
<evidence type="ECO:0000313" key="8">
    <source>
        <dbReference type="Proteomes" id="UP000319213"/>
    </source>
</evidence>
<dbReference type="InterPro" id="IPR051313">
    <property type="entry name" value="Bact_iron-sidero_bind"/>
</dbReference>